<evidence type="ECO:0000313" key="2">
    <source>
        <dbReference type="EMBL" id="CAF4445535.1"/>
    </source>
</evidence>
<feature type="compositionally biased region" description="Polar residues" evidence="1">
    <location>
        <begin position="101"/>
        <end position="113"/>
    </location>
</feature>
<keyword evidence="3" id="KW-1185">Reference proteome</keyword>
<feature type="region of interest" description="Disordered" evidence="1">
    <location>
        <begin position="75"/>
        <end position="113"/>
    </location>
</feature>
<accession>A0A820RZX5</accession>
<dbReference type="Proteomes" id="UP000663873">
    <property type="component" value="Unassembled WGS sequence"/>
</dbReference>
<evidence type="ECO:0000313" key="3">
    <source>
        <dbReference type="Proteomes" id="UP000663873"/>
    </source>
</evidence>
<comment type="caution">
    <text evidence="2">The sequence shown here is derived from an EMBL/GenBank/DDBJ whole genome shotgun (WGS) entry which is preliminary data.</text>
</comment>
<reference evidence="2" key="1">
    <citation type="submission" date="2021-02" db="EMBL/GenBank/DDBJ databases">
        <authorList>
            <person name="Nowell W R."/>
        </authorList>
    </citation>
    <scope>NUCLEOTIDE SEQUENCE</scope>
</reference>
<name>A0A820RZX5_9BILA</name>
<gene>
    <name evidence="2" type="ORF">UJA718_LOCUS22408</name>
</gene>
<protein>
    <submittedName>
        <fullName evidence="2">Uncharacterized protein</fullName>
    </submittedName>
</protein>
<proteinExistence type="predicted"/>
<dbReference type="EMBL" id="CAJOBP010004605">
    <property type="protein sequence ID" value="CAF4445535.1"/>
    <property type="molecule type" value="Genomic_DNA"/>
</dbReference>
<organism evidence="2 3">
    <name type="scientific">Rotaria socialis</name>
    <dbReference type="NCBI Taxonomy" id="392032"/>
    <lineage>
        <taxon>Eukaryota</taxon>
        <taxon>Metazoa</taxon>
        <taxon>Spiralia</taxon>
        <taxon>Gnathifera</taxon>
        <taxon>Rotifera</taxon>
        <taxon>Eurotatoria</taxon>
        <taxon>Bdelloidea</taxon>
        <taxon>Philodinida</taxon>
        <taxon>Philodinidae</taxon>
        <taxon>Rotaria</taxon>
    </lineage>
</organism>
<dbReference type="AlphaFoldDB" id="A0A820RZX5"/>
<evidence type="ECO:0000256" key="1">
    <source>
        <dbReference type="SAM" id="MobiDB-lite"/>
    </source>
</evidence>
<feature type="compositionally biased region" description="Low complexity" evidence="1">
    <location>
        <begin position="86"/>
        <end position="100"/>
    </location>
</feature>
<sequence>MYTVCSHFLCGFYKSTTNVSSTVCSRYKTEESSTDKRLSQTSNLKIASENSNHHHLNGNRLYQQSHEQIPIVANNRLPTSDDDSSRMSFSSTSSKESASTMNQSNGTTLNSSLSQPAISVSTPVRDIQAKSFESNMKLVNGNDNKNSISQSTAPTSAKIEPTIVTEAESTTPIFSKAERDQDLQKYYRAELIEHLTGWQSGLLEKQCLKIFDDYYGYSARTSTAFTELKALKSNFRILEIKRNILTQRRLRCQQHVKQSEENRNF</sequence>